<feature type="region of interest" description="Disordered" evidence="1">
    <location>
        <begin position="1"/>
        <end position="21"/>
    </location>
</feature>
<gene>
    <name evidence="2" type="ORF">CK621_13055</name>
</gene>
<evidence type="ECO:0000313" key="3">
    <source>
        <dbReference type="Proteomes" id="UP000218439"/>
    </source>
</evidence>
<name>A0A2A2ARU4_9BURK</name>
<dbReference type="InterPro" id="IPR018691">
    <property type="entry name" value="DUF2188"/>
</dbReference>
<evidence type="ECO:0000256" key="1">
    <source>
        <dbReference type="SAM" id="MobiDB-lite"/>
    </source>
</evidence>
<reference evidence="2 3" key="1">
    <citation type="submission" date="2017-08" db="EMBL/GenBank/DDBJ databases">
        <title>WGS of Clinical strains of the CDC Group NO-1 linked to zoonotic infections in humans.</title>
        <authorList>
            <person name="Bernier A.-M."/>
            <person name="Bernard K."/>
        </authorList>
    </citation>
    <scope>NUCLEOTIDE SEQUENCE [LARGE SCALE GENOMIC DNA]</scope>
    <source>
        <strain evidence="2 3">NML120219</strain>
    </source>
</reference>
<dbReference type="Pfam" id="PF09954">
    <property type="entry name" value="DUF2188"/>
    <property type="match status" value="1"/>
</dbReference>
<protein>
    <recommendedName>
        <fullName evidence="4">DUF2188 domain-containing protein</fullName>
    </recommendedName>
</protein>
<organism evidence="2 3">
    <name type="scientific">Vandammella animalimorsus</name>
    <dbReference type="NCBI Taxonomy" id="2029117"/>
    <lineage>
        <taxon>Bacteria</taxon>
        <taxon>Pseudomonadati</taxon>
        <taxon>Pseudomonadota</taxon>
        <taxon>Betaproteobacteria</taxon>
        <taxon>Burkholderiales</taxon>
        <taxon>Comamonadaceae</taxon>
        <taxon>Vandammella</taxon>
    </lineage>
</organism>
<dbReference type="RefSeq" id="WP_095552743.1">
    <property type="nucleotide sequence ID" value="NZ_NSJE01000027.1"/>
</dbReference>
<comment type="caution">
    <text evidence="2">The sequence shown here is derived from an EMBL/GenBank/DDBJ whole genome shotgun (WGS) entry which is preliminary data.</text>
</comment>
<feature type="region of interest" description="Disordered" evidence="1">
    <location>
        <begin position="49"/>
        <end position="76"/>
    </location>
</feature>
<dbReference type="EMBL" id="NSJE01000027">
    <property type="protein sequence ID" value="PAT41315.1"/>
    <property type="molecule type" value="Genomic_DNA"/>
</dbReference>
<sequence length="76" mass="8492">MSKKNQWVVPVSGGKQWGVRGEGNERLTSIHDTQQQARARALDIAKSQGSEMFVQGHDGRIRERNTYGNDPFPPKG</sequence>
<evidence type="ECO:0008006" key="4">
    <source>
        <dbReference type="Google" id="ProtNLM"/>
    </source>
</evidence>
<dbReference type="AlphaFoldDB" id="A0A2A2ARU4"/>
<accession>A0A2A2ARU4</accession>
<dbReference type="Proteomes" id="UP000218439">
    <property type="component" value="Unassembled WGS sequence"/>
</dbReference>
<evidence type="ECO:0000313" key="2">
    <source>
        <dbReference type="EMBL" id="PAT41315.1"/>
    </source>
</evidence>
<proteinExistence type="predicted"/>